<proteinExistence type="predicted"/>
<keyword evidence="2" id="KW-1185">Reference proteome</keyword>
<dbReference type="EMBL" id="SOEO01000003">
    <property type="protein sequence ID" value="TDX82556.1"/>
    <property type="molecule type" value="Genomic_DNA"/>
</dbReference>
<comment type="caution">
    <text evidence="1">The sequence shown here is derived from an EMBL/GenBank/DDBJ whole genome shotgun (WGS) entry which is preliminary data.</text>
</comment>
<accession>A0A4R8I4I2</accession>
<gene>
    <name evidence="1" type="ORF">B0I22_2564</name>
</gene>
<name>A0A4R8I4I2_9FLAO</name>
<evidence type="ECO:0000313" key="2">
    <source>
        <dbReference type="Proteomes" id="UP000295313"/>
    </source>
</evidence>
<sequence>MLVFLIPPSQLLSIVPLCFEDLSLTNVKITDIASPILSTSMQTITEMIFLGNSSYQLNPAYPHLCLSNSLEMKNNNLITKINLI</sequence>
<protein>
    <submittedName>
        <fullName evidence="1">Uncharacterized protein</fullName>
    </submittedName>
</protein>
<dbReference type="AlphaFoldDB" id="A0A4R8I4I2"/>
<dbReference type="Proteomes" id="UP000295313">
    <property type="component" value="Unassembled WGS sequence"/>
</dbReference>
<organism evidence="1 2">
    <name type="scientific">Epilithonimonas xixisoli</name>
    <dbReference type="NCBI Taxonomy" id="1476462"/>
    <lineage>
        <taxon>Bacteria</taxon>
        <taxon>Pseudomonadati</taxon>
        <taxon>Bacteroidota</taxon>
        <taxon>Flavobacteriia</taxon>
        <taxon>Flavobacteriales</taxon>
        <taxon>Weeksellaceae</taxon>
        <taxon>Chryseobacterium group</taxon>
        <taxon>Epilithonimonas</taxon>
    </lineage>
</organism>
<evidence type="ECO:0000313" key="1">
    <source>
        <dbReference type="EMBL" id="TDX82556.1"/>
    </source>
</evidence>
<reference evidence="1 2" key="1">
    <citation type="submission" date="2019-03" db="EMBL/GenBank/DDBJ databases">
        <title>Genomic Encyclopedia of Type Strains, Phase III (KMG-III): the genomes of soil and plant-associated and newly described type strains.</title>
        <authorList>
            <person name="Whitman W."/>
        </authorList>
    </citation>
    <scope>NUCLEOTIDE SEQUENCE [LARGE SCALE GENOMIC DNA]</scope>
    <source>
        <strain evidence="1 2">CGMCC 1.12802</strain>
    </source>
</reference>